<dbReference type="AlphaFoldDB" id="A0A0J6E3R0"/>
<reference evidence="1" key="2">
    <citation type="submission" date="2015-10" db="EMBL/GenBank/DDBJ databases">
        <authorList>
            <person name="Gilbert D.G."/>
        </authorList>
    </citation>
    <scope>NUCLEOTIDE SEQUENCE</scope>
    <source>
        <strain evidence="1">GO-13</strain>
    </source>
</reference>
<name>A0A0J6E3R0_9BACI</name>
<reference evidence="1 3" key="1">
    <citation type="journal article" date="2015" name="Int. J. Syst. Evol. Microbiol.">
        <title>Bacillus glycinifermentans sp. nov., isolated from fermented soybean paste.</title>
        <authorList>
            <person name="Kim S.J."/>
            <person name="Dunlap C.A."/>
            <person name="Kwon S.W."/>
            <person name="Rooney A.P."/>
        </authorList>
    </citation>
    <scope>NUCLEOTIDE SEQUENCE [LARGE SCALE GENOMIC DNA]</scope>
    <source>
        <strain evidence="1 3">GO-13</strain>
    </source>
</reference>
<keyword evidence="4" id="KW-1185">Reference proteome</keyword>
<dbReference type="Proteomes" id="UP000036168">
    <property type="component" value="Unassembled WGS sequence"/>
</dbReference>
<evidence type="ECO:0000313" key="2">
    <source>
        <dbReference type="EMBL" id="MEC0483418.1"/>
    </source>
</evidence>
<accession>A0A0J6GZQ1</accession>
<dbReference type="EMBL" id="LECW02000030">
    <property type="protein sequence ID" value="KRT92710.1"/>
    <property type="molecule type" value="Genomic_DNA"/>
</dbReference>
<protein>
    <submittedName>
        <fullName evidence="1">Uncharacterized protein</fullName>
    </submittedName>
</protein>
<dbReference type="PATRIC" id="fig|1664069.3.peg.1137"/>
<evidence type="ECO:0000313" key="1">
    <source>
        <dbReference type="EMBL" id="KRT92710.1"/>
    </source>
</evidence>
<dbReference type="EMBL" id="JARRTL010000004">
    <property type="protein sequence ID" value="MEC0483418.1"/>
    <property type="molecule type" value="Genomic_DNA"/>
</dbReference>
<evidence type="ECO:0000313" key="4">
    <source>
        <dbReference type="Proteomes" id="UP001341297"/>
    </source>
</evidence>
<organism evidence="1 3">
    <name type="scientific">Bacillus glycinifermentans</name>
    <dbReference type="NCBI Taxonomy" id="1664069"/>
    <lineage>
        <taxon>Bacteria</taxon>
        <taxon>Bacillati</taxon>
        <taxon>Bacillota</taxon>
        <taxon>Bacilli</taxon>
        <taxon>Bacillales</taxon>
        <taxon>Bacillaceae</taxon>
        <taxon>Bacillus</taxon>
    </lineage>
</organism>
<dbReference type="RefSeq" id="WP_009328344.1">
    <property type="nucleotide sequence ID" value="NZ_JAQCPU010000009.1"/>
</dbReference>
<dbReference type="Proteomes" id="UP001341297">
    <property type="component" value="Unassembled WGS sequence"/>
</dbReference>
<dbReference type="OrthoDB" id="289191at186817"/>
<evidence type="ECO:0000313" key="3">
    <source>
        <dbReference type="Proteomes" id="UP000036168"/>
    </source>
</evidence>
<reference evidence="2 4" key="3">
    <citation type="submission" date="2023-03" db="EMBL/GenBank/DDBJ databases">
        <title>Agriculturally important microbes genome sequencing.</title>
        <authorList>
            <person name="Dunlap C."/>
        </authorList>
    </citation>
    <scope>NUCLEOTIDE SEQUENCE [LARGE SCALE GENOMIC DNA]</scope>
    <source>
        <strain evidence="2 4">CBP-3203</strain>
    </source>
</reference>
<comment type="caution">
    <text evidence="1">The sequence shown here is derived from an EMBL/GenBank/DDBJ whole genome shotgun (WGS) entry which is preliminary data.</text>
</comment>
<accession>A0A0J6E3R0</accession>
<proteinExistence type="predicted"/>
<sequence>MNNLEQHLKEQTDAFLIDCFNEIEEWGKSRVLGQGKVRNLYESFNLNITQLHMISQVIYKEMASRFVESKVD</sequence>
<gene>
    <name evidence="1" type="ORF">AB447_222280</name>
    <name evidence="2" type="ORF">P8828_00900</name>
</gene>